<feature type="transmembrane region" description="Helical" evidence="9">
    <location>
        <begin position="30"/>
        <end position="49"/>
    </location>
</feature>
<evidence type="ECO:0000256" key="9">
    <source>
        <dbReference type="SAM" id="Phobius"/>
    </source>
</evidence>
<dbReference type="Pfam" id="PF02080">
    <property type="entry name" value="TrkA_C"/>
    <property type="match status" value="1"/>
</dbReference>
<comment type="caution">
    <text evidence="11">The sequence shown here is derived from an EMBL/GenBank/DDBJ whole genome shotgun (WGS) entry which is preliminary data.</text>
</comment>
<reference evidence="11 12" key="1">
    <citation type="submission" date="2020-08" db="EMBL/GenBank/DDBJ databases">
        <title>A Genomic Blueprint of the Chicken Gut Microbiome.</title>
        <authorList>
            <person name="Gilroy R."/>
            <person name="Ravi A."/>
            <person name="Getino M."/>
            <person name="Pursley I."/>
            <person name="Horton D.L."/>
            <person name="Alikhan N.-F."/>
            <person name="Baker D."/>
            <person name="Gharbi K."/>
            <person name="Hall N."/>
            <person name="Watson M."/>
            <person name="Adriaenssens E.M."/>
            <person name="Foster-Nyarko E."/>
            <person name="Jarju S."/>
            <person name="Secka A."/>
            <person name="Antonio M."/>
            <person name="Oren A."/>
            <person name="Chaudhuri R."/>
            <person name="La Ragione R.M."/>
            <person name="Hildebrand F."/>
            <person name="Pallen M.J."/>
        </authorList>
    </citation>
    <scope>NUCLEOTIDE SEQUENCE [LARGE SCALE GENOMIC DNA]</scope>
    <source>
        <strain evidence="11 12">Sa1BUA2</strain>
    </source>
</reference>
<dbReference type="InterPro" id="IPR036721">
    <property type="entry name" value="RCK_C_sf"/>
</dbReference>
<dbReference type="SUPFAM" id="SSF116726">
    <property type="entry name" value="TrkA C-terminal domain-like"/>
    <property type="match status" value="1"/>
</dbReference>
<organism evidence="11 12">
    <name type="scientific">Bacillus norwichensis</name>
    <dbReference type="NCBI Taxonomy" id="2762217"/>
    <lineage>
        <taxon>Bacteria</taxon>
        <taxon>Bacillati</taxon>
        <taxon>Bacillota</taxon>
        <taxon>Bacilli</taxon>
        <taxon>Bacillales</taxon>
        <taxon>Bacillaceae</taxon>
        <taxon>Bacillus</taxon>
    </lineage>
</organism>
<feature type="transmembrane region" description="Helical" evidence="9">
    <location>
        <begin position="185"/>
        <end position="204"/>
    </location>
</feature>
<evidence type="ECO:0000256" key="2">
    <source>
        <dbReference type="ARBA" id="ARBA00022448"/>
    </source>
</evidence>
<feature type="transmembrane region" description="Helical" evidence="9">
    <location>
        <begin position="270"/>
        <end position="286"/>
    </location>
</feature>
<evidence type="ECO:0000259" key="10">
    <source>
        <dbReference type="PROSITE" id="PS51202"/>
    </source>
</evidence>
<dbReference type="PANTHER" id="PTHR32507">
    <property type="entry name" value="NA(+)/H(+) ANTIPORTER 1"/>
    <property type="match status" value="1"/>
</dbReference>
<dbReference type="InterPro" id="IPR006153">
    <property type="entry name" value="Cation/H_exchanger_TM"/>
</dbReference>
<feature type="transmembrane region" description="Helical" evidence="9">
    <location>
        <begin position="85"/>
        <end position="106"/>
    </location>
</feature>
<feature type="transmembrane region" description="Helical" evidence="9">
    <location>
        <begin position="298"/>
        <end position="319"/>
    </location>
</feature>
<evidence type="ECO:0000256" key="1">
    <source>
        <dbReference type="ARBA" id="ARBA00004651"/>
    </source>
</evidence>
<feature type="domain" description="RCK C-terminal" evidence="10">
    <location>
        <begin position="398"/>
        <end position="479"/>
    </location>
</feature>
<comment type="subcellular location">
    <subcellularLocation>
        <location evidence="1">Cell membrane</location>
        <topology evidence="1">Multi-pass membrane protein</topology>
    </subcellularLocation>
</comment>
<feature type="transmembrane region" description="Helical" evidence="9">
    <location>
        <begin position="328"/>
        <end position="349"/>
    </location>
</feature>
<keyword evidence="7" id="KW-0406">Ion transport</keyword>
<evidence type="ECO:0000313" key="12">
    <source>
        <dbReference type="Proteomes" id="UP000648182"/>
    </source>
</evidence>
<keyword evidence="12" id="KW-1185">Reference proteome</keyword>
<evidence type="ECO:0000256" key="6">
    <source>
        <dbReference type="ARBA" id="ARBA00022989"/>
    </source>
</evidence>
<dbReference type="EMBL" id="JACSPV010000010">
    <property type="protein sequence ID" value="MBD8004979.1"/>
    <property type="molecule type" value="Genomic_DNA"/>
</dbReference>
<keyword evidence="8 9" id="KW-0472">Membrane</keyword>
<evidence type="ECO:0000256" key="8">
    <source>
        <dbReference type="ARBA" id="ARBA00023136"/>
    </source>
</evidence>
<keyword evidence="3" id="KW-0050">Antiport</keyword>
<dbReference type="NCBIfam" id="NF003715">
    <property type="entry name" value="PRK05326.1-2"/>
    <property type="match status" value="1"/>
</dbReference>
<dbReference type="RefSeq" id="WP_191811541.1">
    <property type="nucleotide sequence ID" value="NZ_JACSPV010000010.1"/>
</dbReference>
<feature type="transmembrane region" description="Helical" evidence="9">
    <location>
        <begin position="55"/>
        <end position="73"/>
    </location>
</feature>
<evidence type="ECO:0000313" key="11">
    <source>
        <dbReference type="EMBL" id="MBD8004979.1"/>
    </source>
</evidence>
<dbReference type="InterPro" id="IPR038770">
    <property type="entry name" value="Na+/solute_symporter_sf"/>
</dbReference>
<protein>
    <submittedName>
        <fullName evidence="11">Potassium/proton antiporter</fullName>
    </submittedName>
</protein>
<evidence type="ECO:0000256" key="5">
    <source>
        <dbReference type="ARBA" id="ARBA00022692"/>
    </source>
</evidence>
<feature type="transmembrane region" description="Helical" evidence="9">
    <location>
        <begin position="361"/>
        <end position="384"/>
    </location>
</feature>
<dbReference type="NCBIfam" id="NF003716">
    <property type="entry name" value="PRK05326.1-3"/>
    <property type="match status" value="1"/>
</dbReference>
<accession>A0ABR8VJN3</accession>
<keyword evidence="6 9" id="KW-1133">Transmembrane helix</keyword>
<gene>
    <name evidence="11" type="ORF">H9631_07790</name>
</gene>
<feature type="transmembrane region" description="Helical" evidence="9">
    <location>
        <begin position="118"/>
        <end position="137"/>
    </location>
</feature>
<feature type="transmembrane region" description="Helical" evidence="9">
    <location>
        <begin position="6"/>
        <end position="23"/>
    </location>
</feature>
<keyword evidence="2" id="KW-0813">Transport</keyword>
<keyword evidence="4" id="KW-1003">Cell membrane</keyword>
<dbReference type="Gene3D" id="1.20.1530.20">
    <property type="match status" value="1"/>
</dbReference>
<evidence type="ECO:0000256" key="4">
    <source>
        <dbReference type="ARBA" id="ARBA00022475"/>
    </source>
</evidence>
<dbReference type="InterPro" id="IPR006037">
    <property type="entry name" value="RCK_C"/>
</dbReference>
<dbReference type="Pfam" id="PF00999">
    <property type="entry name" value="Na_H_Exchanger"/>
    <property type="match status" value="1"/>
</dbReference>
<evidence type="ECO:0000256" key="3">
    <source>
        <dbReference type="ARBA" id="ARBA00022449"/>
    </source>
</evidence>
<keyword evidence="5 9" id="KW-0812">Transmembrane</keyword>
<sequence>MDFTVEQIVFILSILLIVGVLTAKFSSRLGVPSLVLFILVGMGLNRFFYFDNVKLTTLVGTIALVIILFDGGINTKWKDMKKVIVPAGSLATLGVVLTTVIMGTFAKYILGFSWLEGLLVGAIVGSTDAAAVFAALGERNIRFKLKTTLEAESASNDPMAIFLTVSLIELIQTPGSSYFQLLPSFFWQMGLGLVLGLIFGKVSVWVINQINLDSSGLYPVLALSFAALTYGVTSLIHASGLLAVYVMAIIVGNSDLTYRHSIIRFHEGSAWMMQITMFILLGLLVFPSELLKVTWQGLLLSFLLMLVARPISVFITMLFMKYTFGEKLLISWAGLRGAVPVVLATYPLVAGIENSMLMFNVVFFVVLTSALLQGATITPLANVLGLSEGNKVSIPHSIELVSIGKTKNEMMEIMLEEQALLAGKKIKDIELPEESLISAIIRGEKLVTPKGDTTLQGNDILYILVAKRKREKVKAIFQEVASESTPEPEFKEDAT</sequence>
<evidence type="ECO:0000256" key="7">
    <source>
        <dbReference type="ARBA" id="ARBA00023065"/>
    </source>
</evidence>
<dbReference type="PANTHER" id="PTHR32507:SF7">
    <property type="entry name" value="K(+)_H(+) ANTIPORTER NHAP2"/>
    <property type="match status" value="1"/>
</dbReference>
<dbReference type="PROSITE" id="PS51202">
    <property type="entry name" value="RCK_C"/>
    <property type="match status" value="1"/>
</dbReference>
<dbReference type="Gene3D" id="3.30.70.1450">
    <property type="entry name" value="Regulator of K+ conductance, C-terminal domain"/>
    <property type="match status" value="1"/>
</dbReference>
<dbReference type="Proteomes" id="UP000648182">
    <property type="component" value="Unassembled WGS sequence"/>
</dbReference>
<feature type="transmembrane region" description="Helical" evidence="9">
    <location>
        <begin position="158"/>
        <end position="179"/>
    </location>
</feature>
<proteinExistence type="predicted"/>
<name>A0ABR8VJN3_9BACI</name>